<evidence type="ECO:0000256" key="1">
    <source>
        <dbReference type="PROSITE-ProRule" id="PRU00409"/>
    </source>
</evidence>
<dbReference type="RefSeq" id="WP_386162204.1">
    <property type="nucleotide sequence ID" value="NZ_JBHMBS010000030.1"/>
</dbReference>
<dbReference type="PROSITE" id="PS50975">
    <property type="entry name" value="ATP_GRASP"/>
    <property type="match status" value="1"/>
</dbReference>
<gene>
    <name evidence="4" type="ORF">ACFFRH_36980</name>
</gene>
<keyword evidence="4" id="KW-0012">Acyltransferase</keyword>
<keyword evidence="1" id="KW-0067">ATP-binding</keyword>
<organism evidence="4 5">
    <name type="scientific">Streptosporangium vulgare</name>
    <dbReference type="NCBI Taxonomy" id="46190"/>
    <lineage>
        <taxon>Bacteria</taxon>
        <taxon>Bacillati</taxon>
        <taxon>Actinomycetota</taxon>
        <taxon>Actinomycetes</taxon>
        <taxon>Streptosporangiales</taxon>
        <taxon>Streptosporangiaceae</taxon>
        <taxon>Streptosporangium</taxon>
    </lineage>
</organism>
<dbReference type="InterPro" id="IPR043938">
    <property type="entry name" value="Ligase_CoA_dom"/>
</dbReference>
<evidence type="ECO:0000259" key="2">
    <source>
        <dbReference type="PROSITE" id="PS50975"/>
    </source>
</evidence>
<evidence type="ECO:0000313" key="5">
    <source>
        <dbReference type="Proteomes" id="UP001589610"/>
    </source>
</evidence>
<dbReference type="Pfam" id="PF13549">
    <property type="entry name" value="ATP-grasp_5"/>
    <property type="match status" value="1"/>
</dbReference>
<dbReference type="Pfam" id="PF13380">
    <property type="entry name" value="CoA_binding_2"/>
    <property type="match status" value="1"/>
</dbReference>
<reference evidence="4 5" key="1">
    <citation type="submission" date="2024-09" db="EMBL/GenBank/DDBJ databases">
        <authorList>
            <person name="Sun Q."/>
            <person name="Mori K."/>
        </authorList>
    </citation>
    <scope>NUCLEOTIDE SEQUENCE [LARGE SCALE GENOMIC DNA]</scope>
    <source>
        <strain evidence="4 5">JCM 3028</strain>
    </source>
</reference>
<accession>A0ABV5TPS8</accession>
<name>A0ABV5TPS8_9ACTN</name>
<dbReference type="InterPro" id="IPR016102">
    <property type="entry name" value="Succinyl-CoA_synth-like"/>
</dbReference>
<dbReference type="EMBL" id="JBHMBS010000030">
    <property type="protein sequence ID" value="MFB9681103.1"/>
    <property type="molecule type" value="Genomic_DNA"/>
</dbReference>
<sequence length="882" mass="92377">MASFDECDALLRNGEIAHVRPLRGTDREALHALVDQTSARSAYLRFFTAGRATAHGYMDRLTGPDYRGHAQVALLAGRLVAVAEYIPGEDHHSADVAVLIDDHVHGRGLGTLLLEHLALDAAAHGVSELVADVLTGNGTMLKVLADLGLATTREFAGDEVRVRIDLRPTDTLTAAIERRDHEAERASLARVLSPRSVAVVGASREPDRVGHRLLGNLLDGGFPGPVYPVNPKADQILGVTAYPDLSSIGEPVDLVVVATPASAVLDVARECADHGVAGLVVVSAGFAETGPRGAARQAELLRVCRTGGMRLIGPNCLGVVNTGAALNASFLPHPPPPGAIALMSQSGAVAAGLVARATELGIGISSFVSVGNKADVSGNDLLEYWEDDPGTEVVALYLESFGNPRRFGRIARRVGRRKPIVAIKSGRSTSGDRAVRSHTAAAATPDIAVEALLRAAGVIRVDGMRELLDTARLLATQPLPAGGRVAIVGNSGGPQALAADACERHGLVVPELSPAVQRRMRSRLRAAAAVANPVDLTADGQAEELEFAALTALEDPVVDAVLIVYTPPFGSGLERTREAIARVAGSAGKTVVACVVGRDETIGPVPVYAFPEQAVQAVSRAAGYARWRSRPDPPFVPPAGTDIRAARELVEEDLSRHPQGRWLDPATAARLLACYGVAVAEFATVDSADGAARAAARLGFPVALKAAGPVHKSDVGGVRLGLRTLKEVRGAYRAMKDTIGPEMTGATVQPMVPDGVEIIVGAVRHPSFGPLVMVGMGGVSAELLTDRAFRSPPLTGQDATEMIQELHCAPLLSGYRGRPVADTAAVEDHIVRVAKLVDDLPQIAELDLNPIIAGPCGAVAVDLRVRLAPVPPAPSHLRRQLR</sequence>
<dbReference type="InterPro" id="IPR032875">
    <property type="entry name" value="Succ_CoA_lig_flav_dom"/>
</dbReference>
<proteinExistence type="predicted"/>
<protein>
    <submittedName>
        <fullName evidence="4">GNAT family N-acetyltransferase</fullName>
        <ecNumber evidence="4">2.3.1.-</ecNumber>
    </submittedName>
</protein>
<dbReference type="InterPro" id="IPR000182">
    <property type="entry name" value="GNAT_dom"/>
</dbReference>
<dbReference type="Pfam" id="PF19045">
    <property type="entry name" value="Ligase_CoA_2"/>
    <property type="match status" value="1"/>
</dbReference>
<dbReference type="Gene3D" id="3.30.1490.20">
    <property type="entry name" value="ATP-grasp fold, A domain"/>
    <property type="match status" value="1"/>
</dbReference>
<dbReference type="Pfam" id="PF13607">
    <property type="entry name" value="Succ_CoA_lig"/>
    <property type="match status" value="1"/>
</dbReference>
<dbReference type="Gene3D" id="3.40.50.261">
    <property type="entry name" value="Succinyl-CoA synthetase domains"/>
    <property type="match status" value="2"/>
</dbReference>
<dbReference type="PANTHER" id="PTHR42793">
    <property type="entry name" value="COA BINDING DOMAIN CONTAINING PROTEIN"/>
    <property type="match status" value="1"/>
</dbReference>
<dbReference type="Gene3D" id="3.30.470.20">
    <property type="entry name" value="ATP-grasp fold, B domain"/>
    <property type="match status" value="1"/>
</dbReference>
<dbReference type="CDD" id="cd04301">
    <property type="entry name" value="NAT_SF"/>
    <property type="match status" value="1"/>
</dbReference>
<dbReference type="SUPFAM" id="SSF51735">
    <property type="entry name" value="NAD(P)-binding Rossmann-fold domains"/>
    <property type="match status" value="1"/>
</dbReference>
<keyword evidence="5" id="KW-1185">Reference proteome</keyword>
<dbReference type="InterPro" id="IPR011761">
    <property type="entry name" value="ATP-grasp"/>
</dbReference>
<dbReference type="Proteomes" id="UP001589610">
    <property type="component" value="Unassembled WGS sequence"/>
</dbReference>
<evidence type="ECO:0000259" key="3">
    <source>
        <dbReference type="PROSITE" id="PS51186"/>
    </source>
</evidence>
<evidence type="ECO:0000313" key="4">
    <source>
        <dbReference type="EMBL" id="MFB9681103.1"/>
    </source>
</evidence>
<dbReference type="GO" id="GO:0016746">
    <property type="term" value="F:acyltransferase activity"/>
    <property type="evidence" value="ECO:0007669"/>
    <property type="project" value="UniProtKB-KW"/>
</dbReference>
<dbReference type="PROSITE" id="PS51186">
    <property type="entry name" value="GNAT"/>
    <property type="match status" value="1"/>
</dbReference>
<dbReference type="Pfam" id="PF00583">
    <property type="entry name" value="Acetyltransf_1"/>
    <property type="match status" value="1"/>
</dbReference>
<dbReference type="InterPro" id="IPR016181">
    <property type="entry name" value="Acyl_CoA_acyltransferase"/>
</dbReference>
<dbReference type="InterPro" id="IPR003781">
    <property type="entry name" value="CoA-bd"/>
</dbReference>
<keyword evidence="4" id="KW-0808">Transferase</keyword>
<dbReference type="Gene3D" id="3.40.630.30">
    <property type="match status" value="1"/>
</dbReference>
<feature type="domain" description="N-acetyltransferase" evidence="3">
    <location>
        <begin position="17"/>
        <end position="167"/>
    </location>
</feature>
<feature type="domain" description="ATP-grasp" evidence="2">
    <location>
        <begin position="669"/>
        <end position="707"/>
    </location>
</feature>
<dbReference type="PANTHER" id="PTHR42793:SF1">
    <property type="entry name" value="PEPTIDYL-LYSINE N-ACETYLTRANSFERASE PATZ"/>
    <property type="match status" value="1"/>
</dbReference>
<keyword evidence="1" id="KW-0547">Nucleotide-binding</keyword>
<dbReference type="SUPFAM" id="SSF55729">
    <property type="entry name" value="Acyl-CoA N-acyltransferases (Nat)"/>
    <property type="match status" value="1"/>
</dbReference>
<dbReference type="EC" id="2.3.1.-" evidence="4"/>
<dbReference type="Gene3D" id="3.40.50.720">
    <property type="entry name" value="NAD(P)-binding Rossmann-like Domain"/>
    <property type="match status" value="1"/>
</dbReference>
<dbReference type="InterPro" id="IPR036291">
    <property type="entry name" value="NAD(P)-bd_dom_sf"/>
</dbReference>
<dbReference type="SUPFAM" id="SSF52210">
    <property type="entry name" value="Succinyl-CoA synthetase domains"/>
    <property type="match status" value="2"/>
</dbReference>
<dbReference type="InterPro" id="IPR013815">
    <property type="entry name" value="ATP_grasp_subdomain_1"/>
</dbReference>
<dbReference type="SMART" id="SM00881">
    <property type="entry name" value="CoA_binding"/>
    <property type="match status" value="1"/>
</dbReference>
<comment type="caution">
    <text evidence="4">The sequence shown here is derived from an EMBL/GenBank/DDBJ whole genome shotgun (WGS) entry which is preliminary data.</text>
</comment>
<dbReference type="SUPFAM" id="SSF56059">
    <property type="entry name" value="Glutathione synthetase ATP-binding domain-like"/>
    <property type="match status" value="1"/>
</dbReference>